<evidence type="ECO:0000313" key="4">
    <source>
        <dbReference type="Proteomes" id="UP000007756"/>
    </source>
</evidence>
<proteinExistence type="inferred from homology"/>
<evidence type="ECO:0000313" key="3">
    <source>
        <dbReference type="EMBL" id="ADK86837.1"/>
    </source>
</evidence>
<accession>A0A0H3DNQ5</accession>
<evidence type="ECO:0008006" key="5">
    <source>
        <dbReference type="Google" id="ProtNLM"/>
    </source>
</evidence>
<dbReference type="KEGG" id="mpj:MPNE_0013"/>
<organism evidence="3 4">
    <name type="scientific">Mycoplasmoides pneumoniae (strain ATCC 15531 / DSM 23978 / CIP 103766 / NBRC 14401 / NCTC 10119 / FH)</name>
    <name type="common">Mycoplasma pneumoniae</name>
    <dbReference type="NCBI Taxonomy" id="722438"/>
    <lineage>
        <taxon>Bacteria</taxon>
        <taxon>Bacillati</taxon>
        <taxon>Mycoplasmatota</taxon>
        <taxon>Mycoplasmoidales</taxon>
        <taxon>Mycoplasmoidaceae</taxon>
        <taxon>Mycoplasmoides</taxon>
    </lineage>
</organism>
<keyword evidence="2" id="KW-0732">Signal</keyword>
<dbReference type="RefSeq" id="WP_010874369.1">
    <property type="nucleotide sequence ID" value="NZ_CP010546.1"/>
</dbReference>
<evidence type="ECO:0000256" key="1">
    <source>
        <dbReference type="ARBA" id="ARBA00010160"/>
    </source>
</evidence>
<dbReference type="GeneID" id="66609349"/>
<feature type="chain" id="PRO_5009772794" description="Lipoprotein" evidence="2">
    <location>
        <begin position="22"/>
        <end position="235"/>
    </location>
</feature>
<dbReference type="PATRIC" id="fig|722438.5.peg.13"/>
<sequence length="235" mass="26907">MKFKYLSIPFLSSTLLFSAYASIQSDLRNLIQETTKQDVDVYKVIKTSEGRKNLITSLKKSYEVNPDKTTKLLLDAWKQSAEKGEIDIEKINFPDVGIYATGNDPLKIELKVEYFDMEYQDLNNFSINAKLNYNFNWHGNYSSNGFAAKKGDKHVFDLPLAIKPSSKNQSKTISFITKTGEGVDTEWIEFPVSLSWSLQGKINKVKEILRKSFWKAMILEQILNTQLISLDTCFS</sequence>
<comment type="similarity">
    <text evidence="1">Belongs to the MG439/MG440 family.</text>
</comment>
<dbReference type="Proteomes" id="UP000007756">
    <property type="component" value="Chromosome"/>
</dbReference>
<feature type="signal peptide" evidence="2">
    <location>
        <begin position="1"/>
        <end position="21"/>
    </location>
</feature>
<dbReference type="AlphaFoldDB" id="A0A0H3DNQ5"/>
<name>A0A0H3DNQ5_MYCPB</name>
<dbReference type="EMBL" id="CP002077">
    <property type="protein sequence ID" value="ADK86837.1"/>
    <property type="molecule type" value="Genomic_DNA"/>
</dbReference>
<evidence type="ECO:0000256" key="2">
    <source>
        <dbReference type="SAM" id="SignalP"/>
    </source>
</evidence>
<dbReference type="InterPro" id="IPR001595">
    <property type="entry name" value="Lipoprotein_3"/>
</dbReference>
<gene>
    <name evidence="3" type="ordered locus">MPNE_0013</name>
</gene>
<dbReference type="PaxDb" id="722438-MPNE_0013"/>
<dbReference type="HOGENOM" id="CLU_1198717_0_0_14"/>
<protein>
    <recommendedName>
        <fullName evidence="5">Lipoprotein</fullName>
    </recommendedName>
</protein>
<dbReference type="Pfam" id="PF00938">
    <property type="entry name" value="Lipoprotein_3"/>
    <property type="match status" value="1"/>
</dbReference>
<reference evidence="3 4" key="1">
    <citation type="journal article" date="2010" name="Appl. Environ. Microbiol.">
        <title>Targeted chromosomal knockouts in Mycoplasma pneumoniae.</title>
        <authorList>
            <person name="Krishnakumar R."/>
            <person name="Assad-Garcia N."/>
            <person name="Benders G.A."/>
            <person name="Phan Q."/>
            <person name="Montague M.G."/>
            <person name="Glass J.I."/>
        </authorList>
    </citation>
    <scope>NUCLEOTIDE SEQUENCE [LARGE SCALE GENOMIC DNA]</scope>
    <source>
        <strain evidence="4">ATCC 15531 / DSM 22911 / NBRC 14401 / NCTC 10119 / FH</strain>
    </source>
</reference>